<proteinExistence type="predicted"/>
<evidence type="ECO:0008006" key="3">
    <source>
        <dbReference type="Google" id="ProtNLM"/>
    </source>
</evidence>
<dbReference type="EMBL" id="RQFU01000005">
    <property type="protein sequence ID" value="TGL24616.1"/>
    <property type="molecule type" value="Genomic_DNA"/>
</dbReference>
<gene>
    <name evidence="1" type="ORF">EHQ46_02865</name>
</gene>
<accession>A0ABY2M7L9</accession>
<dbReference type="Proteomes" id="UP000298200">
    <property type="component" value="Unassembled WGS sequence"/>
</dbReference>
<dbReference type="Gene3D" id="3.30.530.20">
    <property type="match status" value="1"/>
</dbReference>
<organism evidence="1 2">
    <name type="scientific">Leptospira yanagawae</name>
    <dbReference type="NCBI Taxonomy" id="293069"/>
    <lineage>
        <taxon>Bacteria</taxon>
        <taxon>Pseudomonadati</taxon>
        <taxon>Spirochaetota</taxon>
        <taxon>Spirochaetia</taxon>
        <taxon>Leptospirales</taxon>
        <taxon>Leptospiraceae</taxon>
        <taxon>Leptospira</taxon>
    </lineage>
</organism>
<name>A0ABY2M7L9_9LEPT</name>
<keyword evidence="2" id="KW-1185">Reference proteome</keyword>
<dbReference type="SUPFAM" id="SSF55961">
    <property type="entry name" value="Bet v1-like"/>
    <property type="match status" value="1"/>
</dbReference>
<evidence type="ECO:0000313" key="1">
    <source>
        <dbReference type="EMBL" id="TGL24616.1"/>
    </source>
</evidence>
<protein>
    <recommendedName>
        <fullName evidence="3">SRPBCC domain-containing protein</fullName>
    </recommendedName>
</protein>
<sequence length="137" mass="15905">MLTVIDQISINAPIQKVWDILTNPKFIKEWDDIPENYTGGLLTLNSVIEWEGHAKMVVTEFEEMKILKLNLYLPKVNLDPSQYDVSYRYSLKSNGEIVLDFEIGDFSPLPNSQDYYESSIEWLKMAKLKIKELAESK</sequence>
<evidence type="ECO:0000313" key="2">
    <source>
        <dbReference type="Proteomes" id="UP000298200"/>
    </source>
</evidence>
<dbReference type="InterPro" id="IPR023393">
    <property type="entry name" value="START-like_dom_sf"/>
</dbReference>
<reference evidence="2" key="1">
    <citation type="journal article" date="2019" name="PLoS Negl. Trop. Dis.">
        <title>Revisiting the worldwide diversity of Leptospira species in the environment.</title>
        <authorList>
            <person name="Vincent A.T."/>
            <person name="Schiettekatte O."/>
            <person name="Bourhy P."/>
            <person name="Veyrier F.J."/>
            <person name="Picardeau M."/>
        </authorList>
    </citation>
    <scope>NUCLEOTIDE SEQUENCE [LARGE SCALE GENOMIC DNA]</scope>
    <source>
        <strain evidence="2">201800272</strain>
    </source>
</reference>
<comment type="caution">
    <text evidence="1">The sequence shown here is derived from an EMBL/GenBank/DDBJ whole genome shotgun (WGS) entry which is preliminary data.</text>
</comment>